<evidence type="ECO:0000313" key="3">
    <source>
        <dbReference type="Proteomes" id="UP000224080"/>
    </source>
</evidence>
<feature type="signal peptide" evidence="1">
    <location>
        <begin position="1"/>
        <end position="25"/>
    </location>
</feature>
<gene>
    <name evidence="2" type="ORF">GX51_05299</name>
</gene>
<feature type="chain" id="PRO_5012835147" evidence="1">
    <location>
        <begin position="26"/>
        <end position="201"/>
    </location>
</feature>
<evidence type="ECO:0000256" key="1">
    <source>
        <dbReference type="SAM" id="SignalP"/>
    </source>
</evidence>
<dbReference type="STRING" id="2060905.A0A2B7WXS6"/>
<comment type="caution">
    <text evidence="2">The sequence shown here is derived from an EMBL/GenBank/DDBJ whole genome shotgun (WGS) entry which is preliminary data.</text>
</comment>
<name>A0A2B7WXS6_9EURO</name>
<proteinExistence type="predicted"/>
<protein>
    <submittedName>
        <fullName evidence="2">Uncharacterized protein</fullName>
    </submittedName>
</protein>
<sequence>MADAGWLVVLLGSVVWSWRGGSTRATMPDRAKRRRQRAVWRCAKTNSAAVAGQGGIRKGSDQEQRAQQICCHYAYRSCGLSKCPKLLVQESSSPGSTSVRSDQFDYLADAYLTDSFINDIRATATSTAPSSGSPAWVTSSSRKVSINQLGASTAPKDTLQNGQFYEPVGALSTKLDKASTDVELAKRLRNWTEGLASIPVK</sequence>
<evidence type="ECO:0000313" key="2">
    <source>
        <dbReference type="EMBL" id="PGH01367.1"/>
    </source>
</evidence>
<dbReference type="OrthoDB" id="191139at2759"/>
<dbReference type="EMBL" id="PDNC01000073">
    <property type="protein sequence ID" value="PGH01367.1"/>
    <property type="molecule type" value="Genomic_DNA"/>
</dbReference>
<keyword evidence="1" id="KW-0732">Signal</keyword>
<dbReference type="AlphaFoldDB" id="A0A2B7WXS6"/>
<reference evidence="2 3" key="1">
    <citation type="submission" date="2017-10" db="EMBL/GenBank/DDBJ databases">
        <title>Comparative genomics in systemic dimorphic fungi from Ajellomycetaceae.</title>
        <authorList>
            <person name="Munoz J.F."/>
            <person name="Mcewen J.G."/>
            <person name="Clay O.K."/>
            <person name="Cuomo C.A."/>
        </authorList>
    </citation>
    <scope>NUCLEOTIDE SEQUENCE [LARGE SCALE GENOMIC DNA]</scope>
    <source>
        <strain evidence="2 3">UAMH130</strain>
    </source>
</reference>
<dbReference type="Proteomes" id="UP000224080">
    <property type="component" value="Unassembled WGS sequence"/>
</dbReference>
<accession>A0A2B7WXS6</accession>
<organism evidence="2 3">
    <name type="scientific">Blastomyces parvus</name>
    <dbReference type="NCBI Taxonomy" id="2060905"/>
    <lineage>
        <taxon>Eukaryota</taxon>
        <taxon>Fungi</taxon>
        <taxon>Dikarya</taxon>
        <taxon>Ascomycota</taxon>
        <taxon>Pezizomycotina</taxon>
        <taxon>Eurotiomycetes</taxon>
        <taxon>Eurotiomycetidae</taxon>
        <taxon>Onygenales</taxon>
        <taxon>Ajellomycetaceae</taxon>
        <taxon>Blastomyces</taxon>
    </lineage>
</organism>
<keyword evidence="3" id="KW-1185">Reference proteome</keyword>